<feature type="region of interest" description="Disordered" evidence="8">
    <location>
        <begin position="496"/>
        <end position="532"/>
    </location>
</feature>
<protein>
    <submittedName>
        <fullName evidence="11">E3 ubiquitin-protein ligase arih2</fullName>
    </submittedName>
</protein>
<dbReference type="PROSITE" id="PS51873">
    <property type="entry name" value="TRIAD"/>
    <property type="match status" value="1"/>
</dbReference>
<keyword evidence="4 7" id="KW-0863">Zinc-finger</keyword>
<dbReference type="Gene3D" id="3.30.40.10">
    <property type="entry name" value="Zinc/RING finger domain, C3HC4 (zinc finger)"/>
    <property type="match status" value="1"/>
</dbReference>
<dbReference type="GO" id="GO:0016567">
    <property type="term" value="P:protein ubiquitination"/>
    <property type="evidence" value="ECO:0007669"/>
    <property type="project" value="InterPro"/>
</dbReference>
<evidence type="ECO:0000256" key="8">
    <source>
        <dbReference type="SAM" id="MobiDB-lite"/>
    </source>
</evidence>
<dbReference type="EMBL" id="JAAAIP010000850">
    <property type="protein sequence ID" value="KAG0312052.1"/>
    <property type="molecule type" value="Genomic_DNA"/>
</dbReference>
<gene>
    <name evidence="11" type="primary">ARIH2</name>
    <name evidence="11" type="ORF">BGZ99_009760</name>
</gene>
<feature type="region of interest" description="Disordered" evidence="8">
    <location>
        <begin position="75"/>
        <end position="102"/>
    </location>
</feature>
<evidence type="ECO:0000256" key="7">
    <source>
        <dbReference type="PROSITE-ProRule" id="PRU00175"/>
    </source>
</evidence>
<feature type="region of interest" description="Disordered" evidence="8">
    <location>
        <begin position="706"/>
        <end position="764"/>
    </location>
</feature>
<feature type="compositionally biased region" description="Low complexity" evidence="8">
    <location>
        <begin position="254"/>
        <end position="264"/>
    </location>
</feature>
<dbReference type="Proteomes" id="UP000738325">
    <property type="component" value="Unassembled WGS sequence"/>
</dbReference>
<dbReference type="SUPFAM" id="SSF57850">
    <property type="entry name" value="RING/U-box"/>
    <property type="match status" value="2"/>
</dbReference>
<comment type="caution">
    <text evidence="11">The sequence shown here is derived from an EMBL/GenBank/DDBJ whole genome shotgun (WGS) entry which is preliminary data.</text>
</comment>
<dbReference type="InterPro" id="IPR001841">
    <property type="entry name" value="Znf_RING"/>
</dbReference>
<evidence type="ECO:0000256" key="3">
    <source>
        <dbReference type="ARBA" id="ARBA00022737"/>
    </source>
</evidence>
<evidence type="ECO:0000256" key="2">
    <source>
        <dbReference type="ARBA" id="ARBA00022723"/>
    </source>
</evidence>
<feature type="compositionally biased region" description="Basic and acidic residues" evidence="8">
    <location>
        <begin position="749"/>
        <end position="764"/>
    </location>
</feature>
<sequence>MHHRVATFGNTIRQAGIPSTTSSGHLIGRDGSHPLVTLHPYHRHDIAMAGSSSQDTAVVSSSQLVQQSFASNNSSISRQYDDNEGLDDDEDRQSDEGSEGDPRYHEMEVWLQRCSICFDARLDFCLEFCRDQYCRECFQRYVKEVVSNSWGLNVTKIKCPVCQETIPLSEWSKYVDQSILEQYHQYNQPYRSFSRFCNECALETAVSKVNPAVISMPPRDLVPMFEQVLTDLRALLVLGGFTLDEPSLTLAPVLPSAPAPTSTLSPPPSPSATKPKQCFNDQDRDAVARWIVIQFTNDYQSYCGIAQGHYPSLHSKAQSYLTSLAYRTLGGPFIHSPQPSAVPPTPLTPSQSQNPLTLTLPTSVASHPPQPAGSVQEPINNRSPGAIFQRRHHSARSVAVPGVLEMYKALIKSLLSLFELGQKEQEGPTEIGDRIEAKTVDSTEGTTSRPVFSHGNRAQDFPSGSEDDDEDHKIDDSTGRLGMTLTAVEDVSMDLSSLKRKGSVSSTSPRPKRTRPGRPGVTTRAESKRKTDIKKAVVHISKQLSSMETRPEQWKELQFLHVRWLRWDWCNHCDQELCLQCGASSHHETQDCFTYMGSLVSGNGGDSTGPRRRSLKASDLSPVSNASPTKASSKGKDRSDLDANTIQWKLANTNPCPNCCILIHRDDGCNKMDCMLCGYRFCWICREPWGVSCGFFKCGRKDVDADAQKSHGSTAGHGIEESPPSEGQVRSLEVSRSTTGDADQPISRQEQRWDHLDEASAARVEKPEIGVPNVYVIHTKRSRA</sequence>
<dbReference type="Pfam" id="PF22191">
    <property type="entry name" value="IBR_1"/>
    <property type="match status" value="1"/>
</dbReference>
<name>A0A9P6UMZ0_9FUNG</name>
<evidence type="ECO:0000256" key="5">
    <source>
        <dbReference type="ARBA" id="ARBA00022786"/>
    </source>
</evidence>
<dbReference type="InterPro" id="IPR031127">
    <property type="entry name" value="E3_UB_ligase_RBR"/>
</dbReference>
<feature type="region of interest" description="Disordered" evidence="8">
    <location>
        <begin position="1"/>
        <end position="30"/>
    </location>
</feature>
<feature type="region of interest" description="Disordered" evidence="8">
    <location>
        <begin position="254"/>
        <end position="277"/>
    </location>
</feature>
<feature type="domain" description="RING-type" evidence="9">
    <location>
        <begin position="114"/>
        <end position="163"/>
    </location>
</feature>
<keyword evidence="12" id="KW-1185">Reference proteome</keyword>
<feature type="compositionally biased region" description="Polar residues" evidence="8">
    <location>
        <begin position="8"/>
        <end position="24"/>
    </location>
</feature>
<dbReference type="InterPro" id="IPR044066">
    <property type="entry name" value="TRIAD_supradom"/>
</dbReference>
<dbReference type="AlphaFoldDB" id="A0A9P6UMZ0"/>
<feature type="compositionally biased region" description="Acidic residues" evidence="8">
    <location>
        <begin position="82"/>
        <end position="99"/>
    </location>
</feature>
<feature type="region of interest" description="Disordered" evidence="8">
    <location>
        <begin position="336"/>
        <end position="378"/>
    </location>
</feature>
<evidence type="ECO:0000256" key="4">
    <source>
        <dbReference type="ARBA" id="ARBA00022771"/>
    </source>
</evidence>
<feature type="compositionally biased region" description="Polar residues" evidence="8">
    <location>
        <begin position="348"/>
        <end position="365"/>
    </location>
</feature>
<evidence type="ECO:0000256" key="1">
    <source>
        <dbReference type="ARBA" id="ARBA00022679"/>
    </source>
</evidence>
<proteinExistence type="predicted"/>
<accession>A0A9P6UMZ0</accession>
<evidence type="ECO:0000259" key="9">
    <source>
        <dbReference type="PROSITE" id="PS50089"/>
    </source>
</evidence>
<dbReference type="InterPro" id="IPR013083">
    <property type="entry name" value="Znf_RING/FYVE/PHD"/>
</dbReference>
<organism evidence="11 12">
    <name type="scientific">Dissophora globulifera</name>
    <dbReference type="NCBI Taxonomy" id="979702"/>
    <lineage>
        <taxon>Eukaryota</taxon>
        <taxon>Fungi</taxon>
        <taxon>Fungi incertae sedis</taxon>
        <taxon>Mucoromycota</taxon>
        <taxon>Mortierellomycotina</taxon>
        <taxon>Mortierellomycetes</taxon>
        <taxon>Mortierellales</taxon>
        <taxon>Mortierellaceae</taxon>
        <taxon>Dissophora</taxon>
    </lineage>
</organism>
<dbReference type="GO" id="GO:0008270">
    <property type="term" value="F:zinc ion binding"/>
    <property type="evidence" value="ECO:0007669"/>
    <property type="project" value="UniProtKB-KW"/>
</dbReference>
<dbReference type="OrthoDB" id="10264956at2759"/>
<feature type="region of interest" description="Disordered" evidence="8">
    <location>
        <begin position="603"/>
        <end position="639"/>
    </location>
</feature>
<dbReference type="PROSITE" id="PS50089">
    <property type="entry name" value="ZF_RING_2"/>
    <property type="match status" value="1"/>
</dbReference>
<keyword evidence="6" id="KW-0862">Zinc</keyword>
<reference evidence="11" key="1">
    <citation type="journal article" date="2020" name="Fungal Divers.">
        <title>Resolving the Mortierellaceae phylogeny through synthesis of multi-gene phylogenetics and phylogenomics.</title>
        <authorList>
            <person name="Vandepol N."/>
            <person name="Liber J."/>
            <person name="Desiro A."/>
            <person name="Na H."/>
            <person name="Kennedy M."/>
            <person name="Barry K."/>
            <person name="Grigoriev I.V."/>
            <person name="Miller A.N."/>
            <person name="O'Donnell K."/>
            <person name="Stajich J.E."/>
            <person name="Bonito G."/>
        </authorList>
    </citation>
    <scope>NUCLEOTIDE SEQUENCE</scope>
    <source>
        <strain evidence="11">REB-010B</strain>
    </source>
</reference>
<feature type="region of interest" description="Disordered" evidence="8">
    <location>
        <begin position="424"/>
        <end position="481"/>
    </location>
</feature>
<feature type="domain" description="RING-type" evidence="10">
    <location>
        <begin position="570"/>
        <end position="702"/>
    </location>
</feature>
<dbReference type="GO" id="GO:0004842">
    <property type="term" value="F:ubiquitin-protein transferase activity"/>
    <property type="evidence" value="ECO:0007669"/>
    <property type="project" value="InterPro"/>
</dbReference>
<dbReference type="PANTHER" id="PTHR11685">
    <property type="entry name" value="RBR FAMILY RING FINGER AND IBR DOMAIN-CONTAINING"/>
    <property type="match status" value="1"/>
</dbReference>
<keyword evidence="2" id="KW-0479">Metal-binding</keyword>
<keyword evidence="5" id="KW-0833">Ubl conjugation pathway</keyword>
<evidence type="ECO:0000313" key="11">
    <source>
        <dbReference type="EMBL" id="KAG0312052.1"/>
    </source>
</evidence>
<evidence type="ECO:0000256" key="6">
    <source>
        <dbReference type="ARBA" id="ARBA00022833"/>
    </source>
</evidence>
<feature type="compositionally biased region" description="Polar residues" evidence="8">
    <location>
        <begin position="621"/>
        <end position="632"/>
    </location>
</feature>
<evidence type="ECO:0000259" key="10">
    <source>
        <dbReference type="PROSITE" id="PS51873"/>
    </source>
</evidence>
<evidence type="ECO:0000313" key="12">
    <source>
        <dbReference type="Proteomes" id="UP000738325"/>
    </source>
</evidence>
<keyword evidence="1" id="KW-0808">Transferase</keyword>
<feature type="compositionally biased region" description="Basic and acidic residues" evidence="8">
    <location>
        <begin position="424"/>
        <end position="441"/>
    </location>
</feature>
<dbReference type="Gene3D" id="1.20.120.1750">
    <property type="match status" value="1"/>
</dbReference>
<keyword evidence="3" id="KW-0677">Repeat</keyword>